<evidence type="ECO:0000313" key="2">
    <source>
        <dbReference type="Proteomes" id="UP000325672"/>
    </source>
</evidence>
<name>A0A5N6SPN3_ASPPS</name>
<keyword evidence="2" id="KW-1185">Reference proteome</keyword>
<organism evidence="1 2">
    <name type="scientific">Aspergillus pseudotamarii</name>
    <dbReference type="NCBI Taxonomy" id="132259"/>
    <lineage>
        <taxon>Eukaryota</taxon>
        <taxon>Fungi</taxon>
        <taxon>Dikarya</taxon>
        <taxon>Ascomycota</taxon>
        <taxon>Pezizomycotina</taxon>
        <taxon>Eurotiomycetes</taxon>
        <taxon>Eurotiomycetidae</taxon>
        <taxon>Eurotiales</taxon>
        <taxon>Aspergillaceae</taxon>
        <taxon>Aspergillus</taxon>
        <taxon>Aspergillus subgen. Circumdati</taxon>
    </lineage>
</organism>
<reference evidence="1 2" key="1">
    <citation type="submission" date="2019-04" db="EMBL/GenBank/DDBJ databases">
        <title>Friends and foes A comparative genomics study of 23 Aspergillus species from section Flavi.</title>
        <authorList>
            <consortium name="DOE Joint Genome Institute"/>
            <person name="Kjaerbolling I."/>
            <person name="Vesth T."/>
            <person name="Frisvad J.C."/>
            <person name="Nybo J.L."/>
            <person name="Theobald S."/>
            <person name="Kildgaard S."/>
            <person name="Isbrandt T."/>
            <person name="Kuo A."/>
            <person name="Sato A."/>
            <person name="Lyhne E.K."/>
            <person name="Kogle M.E."/>
            <person name="Wiebenga A."/>
            <person name="Kun R.S."/>
            <person name="Lubbers R.J."/>
            <person name="Makela M.R."/>
            <person name="Barry K."/>
            <person name="Chovatia M."/>
            <person name="Clum A."/>
            <person name="Daum C."/>
            <person name="Haridas S."/>
            <person name="He G."/>
            <person name="LaButti K."/>
            <person name="Lipzen A."/>
            <person name="Mondo S."/>
            <person name="Riley R."/>
            <person name="Salamov A."/>
            <person name="Simmons B.A."/>
            <person name="Magnuson J.K."/>
            <person name="Henrissat B."/>
            <person name="Mortensen U.H."/>
            <person name="Larsen T.O."/>
            <person name="Devries R.P."/>
            <person name="Grigoriev I.V."/>
            <person name="Machida M."/>
            <person name="Baker S.E."/>
            <person name="Andersen M.R."/>
        </authorList>
    </citation>
    <scope>NUCLEOTIDE SEQUENCE [LARGE SCALE GENOMIC DNA]</scope>
    <source>
        <strain evidence="1 2">CBS 117625</strain>
    </source>
</reference>
<evidence type="ECO:0000313" key="1">
    <source>
        <dbReference type="EMBL" id="KAE8135730.1"/>
    </source>
</evidence>
<dbReference type="GeneID" id="43639248"/>
<dbReference type="AlphaFoldDB" id="A0A5N6SPN3"/>
<sequence length="53" mass="5923">MNGICRISVVMYSEKIPQVQFGTVLYSTIPIGSILPSYLQVLRPYSGLKETCQ</sequence>
<proteinExistence type="predicted"/>
<accession>A0A5N6SPN3</accession>
<dbReference type="EMBL" id="ML743590">
    <property type="protein sequence ID" value="KAE8135730.1"/>
    <property type="molecule type" value="Genomic_DNA"/>
</dbReference>
<gene>
    <name evidence="1" type="ORF">BDV38DRAFT_251361</name>
</gene>
<protein>
    <submittedName>
        <fullName evidence="1">Uncharacterized protein</fullName>
    </submittedName>
</protein>
<dbReference type="Proteomes" id="UP000325672">
    <property type="component" value="Unassembled WGS sequence"/>
</dbReference>
<dbReference type="RefSeq" id="XP_031911793.1">
    <property type="nucleotide sequence ID" value="XM_032055038.1"/>
</dbReference>